<sequence>MSMQDMKFVQNFMKMTNDAWLKGWHERNGGNISYRLTSENVESIKNIIDENRDYSPIGVTVKIVMLV</sequence>
<dbReference type="OrthoDB" id="9784634at2"/>
<dbReference type="AlphaFoldDB" id="A0A173Y9Q3"/>
<dbReference type="RefSeq" id="WP_055275060.1">
    <property type="nucleotide sequence ID" value="NZ_CYZV01000002.1"/>
</dbReference>
<dbReference type="EC" id="4.1.2.19" evidence="1"/>
<evidence type="ECO:0000313" key="1">
    <source>
        <dbReference type="EMBL" id="CUN59876.1"/>
    </source>
</evidence>
<dbReference type="Gene3D" id="3.40.225.10">
    <property type="entry name" value="Class II aldolase/adducin N-terminal domain"/>
    <property type="match status" value="1"/>
</dbReference>
<reference evidence="1 2" key="1">
    <citation type="submission" date="2015-09" db="EMBL/GenBank/DDBJ databases">
        <authorList>
            <consortium name="Pathogen Informatics"/>
        </authorList>
    </citation>
    <scope>NUCLEOTIDE SEQUENCE [LARGE SCALE GENOMIC DNA]</scope>
    <source>
        <strain evidence="1 2">2789STDY5834855</strain>
    </source>
</reference>
<gene>
    <name evidence="1" type="primary">rhaD</name>
    <name evidence="1" type="ORF">ERS852470_00293</name>
</gene>
<keyword evidence="1" id="KW-0456">Lyase</keyword>
<dbReference type="Proteomes" id="UP000095558">
    <property type="component" value="Unassembled WGS sequence"/>
</dbReference>
<dbReference type="GO" id="GO:0008994">
    <property type="term" value="F:rhamnulose-1-phosphate aldolase activity"/>
    <property type="evidence" value="ECO:0007669"/>
    <property type="project" value="UniProtKB-EC"/>
</dbReference>
<organism evidence="1 2">
    <name type="scientific">Clostridium disporicum</name>
    <dbReference type="NCBI Taxonomy" id="84024"/>
    <lineage>
        <taxon>Bacteria</taxon>
        <taxon>Bacillati</taxon>
        <taxon>Bacillota</taxon>
        <taxon>Clostridia</taxon>
        <taxon>Eubacteriales</taxon>
        <taxon>Clostridiaceae</taxon>
        <taxon>Clostridium</taxon>
    </lineage>
</organism>
<evidence type="ECO:0000313" key="2">
    <source>
        <dbReference type="Proteomes" id="UP000095558"/>
    </source>
</evidence>
<dbReference type="SUPFAM" id="SSF53639">
    <property type="entry name" value="AraD/HMP-PK domain-like"/>
    <property type="match status" value="1"/>
</dbReference>
<dbReference type="EMBL" id="CYZV01000002">
    <property type="protein sequence ID" value="CUN59876.1"/>
    <property type="molecule type" value="Genomic_DNA"/>
</dbReference>
<protein>
    <submittedName>
        <fullName evidence="1">Rhamnulose-1-phosphate aldolase</fullName>
        <ecNumber evidence="1">4.1.2.19</ecNumber>
    </submittedName>
</protein>
<name>A0A173Y9Q3_9CLOT</name>
<dbReference type="InterPro" id="IPR036409">
    <property type="entry name" value="Aldolase_II/adducin_N_sf"/>
</dbReference>
<accession>A0A173Y9Q3</accession>
<proteinExistence type="predicted"/>